<name>A0AAP0F4A4_9MAGN</name>
<sequence length="102" mass="12047">MNLTEQELDQWIEQRDQEAEEEIKLILQKISTETMSAILLESVEVNEVTPVEDYWSEPEETIEVYLYEPDIIIAQNKAYEAEQEIDVILERSEEPQNESKED</sequence>
<comment type="caution">
    <text evidence="1">The sequence shown here is derived from an EMBL/GenBank/DDBJ whole genome shotgun (WGS) entry which is preliminary data.</text>
</comment>
<dbReference type="EMBL" id="JBBNAE010000008">
    <property type="protein sequence ID" value="KAK9102197.1"/>
    <property type="molecule type" value="Genomic_DNA"/>
</dbReference>
<proteinExistence type="predicted"/>
<reference evidence="1 2" key="1">
    <citation type="submission" date="2024-01" db="EMBL/GenBank/DDBJ databases">
        <title>Genome assemblies of Stephania.</title>
        <authorList>
            <person name="Yang L."/>
        </authorList>
    </citation>
    <scope>NUCLEOTIDE SEQUENCE [LARGE SCALE GENOMIC DNA]</scope>
    <source>
        <strain evidence="1">QJT</strain>
        <tissue evidence="1">Leaf</tissue>
    </source>
</reference>
<dbReference type="Proteomes" id="UP001417504">
    <property type="component" value="Unassembled WGS sequence"/>
</dbReference>
<organism evidence="1 2">
    <name type="scientific">Stephania japonica</name>
    <dbReference type="NCBI Taxonomy" id="461633"/>
    <lineage>
        <taxon>Eukaryota</taxon>
        <taxon>Viridiplantae</taxon>
        <taxon>Streptophyta</taxon>
        <taxon>Embryophyta</taxon>
        <taxon>Tracheophyta</taxon>
        <taxon>Spermatophyta</taxon>
        <taxon>Magnoliopsida</taxon>
        <taxon>Ranunculales</taxon>
        <taxon>Menispermaceae</taxon>
        <taxon>Menispermoideae</taxon>
        <taxon>Cissampelideae</taxon>
        <taxon>Stephania</taxon>
    </lineage>
</organism>
<evidence type="ECO:0000313" key="1">
    <source>
        <dbReference type="EMBL" id="KAK9102197.1"/>
    </source>
</evidence>
<protein>
    <submittedName>
        <fullName evidence="1">Uncharacterized protein</fullName>
    </submittedName>
</protein>
<gene>
    <name evidence="1" type="ORF">Sjap_019451</name>
</gene>
<evidence type="ECO:0000313" key="2">
    <source>
        <dbReference type="Proteomes" id="UP001417504"/>
    </source>
</evidence>
<accession>A0AAP0F4A4</accession>
<keyword evidence="2" id="KW-1185">Reference proteome</keyword>
<dbReference type="AlphaFoldDB" id="A0AAP0F4A4"/>